<sequence>MALRGRNNAPHPSSERPTTPREVNNLLHTLRGEQFRHTQNVRRGRNPTSAIRASLSLRAPTGPSLPYAEIYGSSSPPAPPRAPERVTSGTDAKPAAGPVPRSWAVPAPKDEGPAVDSAAWRAQALALIFKFAAEPSSGAHHADATDGRLPPLTQICLRVLLHHYGAQPDTMRTLAAHMAPHICRQLLRLTAVHAPLPDASLYALLGPAGHVDGEAIVVGPHATPRTGLFRAGHGKPDPDEHEHEHEQQDSGMPTSEPAREWDAPADADDWAPQAISTLALLCTPLSVRALLALPPSLTALALVRLPTPVPVHRLQEKCPLLEVLDLSFNEWLRTPMWGEERALQRVAWRSWGSLRVLGVRGCGLEREVLREVNEGRWVDVEIVV</sequence>
<dbReference type="EMBL" id="MU275838">
    <property type="protein sequence ID" value="KAI0054155.1"/>
    <property type="molecule type" value="Genomic_DNA"/>
</dbReference>
<reference evidence="1" key="1">
    <citation type="submission" date="2021-02" db="EMBL/GenBank/DDBJ databases">
        <authorList>
            <consortium name="DOE Joint Genome Institute"/>
            <person name="Ahrendt S."/>
            <person name="Looney B.P."/>
            <person name="Miyauchi S."/>
            <person name="Morin E."/>
            <person name="Drula E."/>
            <person name="Courty P.E."/>
            <person name="Chicoki N."/>
            <person name="Fauchery L."/>
            <person name="Kohler A."/>
            <person name="Kuo A."/>
            <person name="Labutti K."/>
            <person name="Pangilinan J."/>
            <person name="Lipzen A."/>
            <person name="Riley R."/>
            <person name="Andreopoulos W."/>
            <person name="He G."/>
            <person name="Johnson J."/>
            <person name="Barry K.W."/>
            <person name="Grigoriev I.V."/>
            <person name="Nagy L."/>
            <person name="Hibbett D."/>
            <person name="Henrissat B."/>
            <person name="Matheny P.B."/>
            <person name="Labbe J."/>
            <person name="Martin F."/>
        </authorList>
    </citation>
    <scope>NUCLEOTIDE SEQUENCE</scope>
    <source>
        <strain evidence="1">FP105234-sp</strain>
    </source>
</reference>
<evidence type="ECO:0000313" key="2">
    <source>
        <dbReference type="Proteomes" id="UP000814033"/>
    </source>
</evidence>
<name>A0ACB8SCG6_9AGAM</name>
<gene>
    <name evidence="1" type="ORF">FA95DRAFT_1551962</name>
</gene>
<accession>A0ACB8SCG6</accession>
<protein>
    <submittedName>
        <fullName evidence="1">Uncharacterized protein</fullName>
    </submittedName>
</protein>
<proteinExistence type="predicted"/>
<reference evidence="1" key="2">
    <citation type="journal article" date="2022" name="New Phytol.">
        <title>Evolutionary transition to the ectomycorrhizal habit in the genomes of a hyperdiverse lineage of mushroom-forming fungi.</title>
        <authorList>
            <person name="Looney B."/>
            <person name="Miyauchi S."/>
            <person name="Morin E."/>
            <person name="Drula E."/>
            <person name="Courty P.E."/>
            <person name="Kohler A."/>
            <person name="Kuo A."/>
            <person name="LaButti K."/>
            <person name="Pangilinan J."/>
            <person name="Lipzen A."/>
            <person name="Riley R."/>
            <person name="Andreopoulos W."/>
            <person name="He G."/>
            <person name="Johnson J."/>
            <person name="Nolan M."/>
            <person name="Tritt A."/>
            <person name="Barry K.W."/>
            <person name="Grigoriev I.V."/>
            <person name="Nagy L.G."/>
            <person name="Hibbett D."/>
            <person name="Henrissat B."/>
            <person name="Matheny P.B."/>
            <person name="Labbe J."/>
            <person name="Martin F.M."/>
        </authorList>
    </citation>
    <scope>NUCLEOTIDE SEQUENCE</scope>
    <source>
        <strain evidence="1">FP105234-sp</strain>
    </source>
</reference>
<keyword evidence="2" id="KW-1185">Reference proteome</keyword>
<comment type="caution">
    <text evidence="1">The sequence shown here is derived from an EMBL/GenBank/DDBJ whole genome shotgun (WGS) entry which is preliminary data.</text>
</comment>
<organism evidence="1 2">
    <name type="scientific">Auriscalpium vulgare</name>
    <dbReference type="NCBI Taxonomy" id="40419"/>
    <lineage>
        <taxon>Eukaryota</taxon>
        <taxon>Fungi</taxon>
        <taxon>Dikarya</taxon>
        <taxon>Basidiomycota</taxon>
        <taxon>Agaricomycotina</taxon>
        <taxon>Agaricomycetes</taxon>
        <taxon>Russulales</taxon>
        <taxon>Auriscalpiaceae</taxon>
        <taxon>Auriscalpium</taxon>
    </lineage>
</organism>
<evidence type="ECO:0000313" key="1">
    <source>
        <dbReference type="EMBL" id="KAI0054155.1"/>
    </source>
</evidence>
<dbReference type="Proteomes" id="UP000814033">
    <property type="component" value="Unassembled WGS sequence"/>
</dbReference>